<protein>
    <recommendedName>
        <fullName evidence="3">Aldose epimerase</fullName>
    </recommendedName>
</protein>
<gene>
    <name evidence="1" type="ORF">ACS04_29300</name>
</gene>
<dbReference type="InterPro" id="IPR011013">
    <property type="entry name" value="Gal_mutarotase_sf_dom"/>
</dbReference>
<dbReference type="InterPro" id="IPR037480">
    <property type="entry name" value="YihR-like"/>
</dbReference>
<proteinExistence type="predicted"/>
<dbReference type="CDD" id="cd09022">
    <property type="entry name" value="Aldose_epim_Ec_YihR"/>
    <property type="match status" value="1"/>
</dbReference>
<evidence type="ECO:0000313" key="2">
    <source>
        <dbReference type="Proteomes" id="UP000035932"/>
    </source>
</evidence>
<dbReference type="EMBL" id="LFML01000127">
    <property type="protein sequence ID" value="KMO94434.1"/>
    <property type="molecule type" value="Genomic_DNA"/>
</dbReference>
<keyword evidence="2" id="KW-1185">Reference proteome</keyword>
<dbReference type="PANTHER" id="PTHR10091:SF0">
    <property type="entry name" value="GALACTOSE MUTAROTASE"/>
    <property type="match status" value="1"/>
</dbReference>
<dbReference type="AlphaFoldDB" id="A0A0J6XH01"/>
<accession>A0A0J6XH01</accession>
<dbReference type="InterPro" id="IPR014718">
    <property type="entry name" value="GH-type_carb-bd"/>
</dbReference>
<reference evidence="1 2" key="1">
    <citation type="submission" date="2015-06" db="EMBL/GenBank/DDBJ databases">
        <title>Recapitulation of the evolution of biosynthetic gene clusters reveals hidden chemical diversity on bacterial genomes.</title>
        <authorList>
            <person name="Cruz-Morales P."/>
            <person name="Martinez-Guerrero C."/>
            <person name="Morales-Escalante M.A."/>
            <person name="Yanez-Guerra L.A."/>
            <person name="Kopp J.F."/>
            <person name="Feldmann J."/>
            <person name="Ramos-Aboites H.E."/>
            <person name="Barona-Gomez F."/>
        </authorList>
    </citation>
    <scope>NUCLEOTIDE SEQUENCE [LARGE SCALE GENOMIC DNA]</scope>
    <source>
        <strain evidence="1 2">ATCC 31245</strain>
    </source>
</reference>
<dbReference type="Gene3D" id="2.70.98.10">
    <property type="match status" value="1"/>
</dbReference>
<dbReference type="InterPro" id="IPR008183">
    <property type="entry name" value="Aldose_1/G6P_1-epimerase"/>
</dbReference>
<dbReference type="PATRIC" id="fig|66430.4.peg.1547"/>
<dbReference type="GO" id="GO:0030246">
    <property type="term" value="F:carbohydrate binding"/>
    <property type="evidence" value="ECO:0007669"/>
    <property type="project" value="InterPro"/>
</dbReference>
<dbReference type="Pfam" id="PF01263">
    <property type="entry name" value="Aldose_epim"/>
    <property type="match status" value="1"/>
</dbReference>
<sequence>MANMLRTGAQFRLTCGQQTVVVVELGGALREYRVGGRPVVDGFEADDTIEGGRGQLLVPWPNRIGDGRYRWQGRELQLPVNEVEHANAIHGLLRWTSWQAVEQADGRVVLATTLWPQPGYPFHLVARVQYALDRHGLTVEITARNLGDTPAPYGVGQHPYLAVGDRAVDDMLLTVPARTWLRTDDRGLPVAAEPVAGTPLDFAAPRPIGPQRLDTAFTDLRREADGRAVVRLAEPSGAYGTDLWLGEGADHVQVFTGDTLPEPHRRRSVAVEPMSCGPDAFRRDPRGVRLEPGARHTLRWGLAPWPGE</sequence>
<dbReference type="SUPFAM" id="SSF74650">
    <property type="entry name" value="Galactose mutarotase-like"/>
    <property type="match status" value="1"/>
</dbReference>
<dbReference type="GO" id="GO:0006006">
    <property type="term" value="P:glucose metabolic process"/>
    <property type="evidence" value="ECO:0007669"/>
    <property type="project" value="TreeGrafter"/>
</dbReference>
<dbReference type="STRING" id="66430.ACS04_29300"/>
<dbReference type="GO" id="GO:0033499">
    <property type="term" value="P:galactose catabolic process via UDP-galactose, Leloir pathway"/>
    <property type="evidence" value="ECO:0007669"/>
    <property type="project" value="TreeGrafter"/>
</dbReference>
<dbReference type="PANTHER" id="PTHR10091">
    <property type="entry name" value="ALDOSE-1-EPIMERASE"/>
    <property type="match status" value="1"/>
</dbReference>
<evidence type="ECO:0000313" key="1">
    <source>
        <dbReference type="EMBL" id="KMO94434.1"/>
    </source>
</evidence>
<dbReference type="Proteomes" id="UP000035932">
    <property type="component" value="Unassembled WGS sequence"/>
</dbReference>
<dbReference type="OrthoDB" id="4739604at2"/>
<evidence type="ECO:0008006" key="3">
    <source>
        <dbReference type="Google" id="ProtNLM"/>
    </source>
</evidence>
<comment type="caution">
    <text evidence="1">The sequence shown here is derived from an EMBL/GenBank/DDBJ whole genome shotgun (WGS) entry which is preliminary data.</text>
</comment>
<name>A0A0J6XH01_9ACTN</name>
<organism evidence="1 2">
    <name type="scientific">Streptomyces roseus</name>
    <dbReference type="NCBI Taxonomy" id="66430"/>
    <lineage>
        <taxon>Bacteria</taxon>
        <taxon>Bacillati</taxon>
        <taxon>Actinomycetota</taxon>
        <taxon>Actinomycetes</taxon>
        <taxon>Kitasatosporales</taxon>
        <taxon>Streptomycetaceae</taxon>
        <taxon>Streptomyces</taxon>
    </lineage>
</organism>
<dbReference type="GO" id="GO:0004034">
    <property type="term" value="F:aldose 1-epimerase activity"/>
    <property type="evidence" value="ECO:0007669"/>
    <property type="project" value="TreeGrafter"/>
</dbReference>